<evidence type="ECO:0000259" key="1">
    <source>
        <dbReference type="PROSITE" id="PS50883"/>
    </source>
</evidence>
<dbReference type="Proteomes" id="UP000199236">
    <property type="component" value="Unassembled WGS sequence"/>
</dbReference>
<dbReference type="PANTHER" id="PTHR44757">
    <property type="entry name" value="DIGUANYLATE CYCLASE DGCP"/>
    <property type="match status" value="1"/>
</dbReference>
<dbReference type="EMBL" id="FOVR01000004">
    <property type="protein sequence ID" value="SFO29752.1"/>
    <property type="molecule type" value="Genomic_DNA"/>
</dbReference>
<dbReference type="SMART" id="SM00267">
    <property type="entry name" value="GGDEF"/>
    <property type="match status" value="1"/>
</dbReference>
<dbReference type="InterPro" id="IPR043128">
    <property type="entry name" value="Rev_trsase/Diguanyl_cyclase"/>
</dbReference>
<reference evidence="3 4" key="1">
    <citation type="submission" date="2016-10" db="EMBL/GenBank/DDBJ databases">
        <authorList>
            <person name="de Groot N.N."/>
        </authorList>
    </citation>
    <scope>NUCLEOTIDE SEQUENCE [LARGE SCALE GENOMIC DNA]</scope>
    <source>
        <strain evidence="3 4">CGMCC 1.9157</strain>
    </source>
</reference>
<dbReference type="OrthoDB" id="9814202at2"/>
<dbReference type="PROSITE" id="PS50887">
    <property type="entry name" value="GGDEF"/>
    <property type="match status" value="1"/>
</dbReference>
<keyword evidence="4" id="KW-1185">Reference proteome</keyword>
<feature type="domain" description="EAL" evidence="1">
    <location>
        <begin position="466"/>
        <end position="719"/>
    </location>
</feature>
<dbReference type="PROSITE" id="PS50883">
    <property type="entry name" value="EAL"/>
    <property type="match status" value="1"/>
</dbReference>
<dbReference type="RefSeq" id="WP_090071884.1">
    <property type="nucleotide sequence ID" value="NZ_FOVR01000004.1"/>
</dbReference>
<dbReference type="CDD" id="cd01949">
    <property type="entry name" value="GGDEF"/>
    <property type="match status" value="1"/>
</dbReference>
<dbReference type="Pfam" id="PF00563">
    <property type="entry name" value="EAL"/>
    <property type="match status" value="1"/>
</dbReference>
<sequence>MRRLEIGADEAVAIALSIAEASSEHELFVSMLKAVEAFRGETRFCAYVVKHQKAGVRISADFGFPHHDLPCEQVEDWLLRDGPKPGICHGLAEGCRSAGAKLMAGDEVLGAIFMVFPDKKDGGQADEVNQNLVEDFARLGASSLVALRKRRLSTMVLEALEQSEEAIVFYGEDDEGVIFSNDAYHRVFPHYPSRRELQGKKHIDLYKMDLEAGVINDPLALSEPDCYLKERQALAERLVDTQREIQKLGKKTYIYTRTRSQAGAIMSRRIDITEQAVAEARLRQREKQLQSLVYTDSLTGLHNRPYFLEYMEDLAIRMKDGDLEAVSVFWIDLNGFKIVNDTYGHIYGDSILRKIGRRLQMGVTEASEMVRYGGDEFVMVFEKAVVGEQLEVLANRILTIISAPINHEATSIQIGASVGIARTSGQDADLAELLGNADLAMYEAKKQSLCAYRIFDPQMRSSMIERNALIDDIREAFDKEQFELYFQPQFNTQKGSLVGFEALVRWQHPVRGSVPPDVFIPIMEENKMIEELGRWVLMGACKEAKHWPGDLFVAVNVSPLQLRNPHFALTIGRALAQSALKPEQLELEITESVLLDENDGERSQIETWKKLGVQVALDDVGKGYSSLSYLSQFPFDKIKIDRSFLKAFEAGKPKDASAVILHAIVELGKTLGKTVIAEGVETADQLEYLRSVDCDQAQGFYLGRPMPAKEARKFIRKSRSLLWRRANMSLGS</sequence>
<proteinExistence type="predicted"/>
<gene>
    <name evidence="3" type="ORF">SAMN04488056_104306</name>
</gene>
<dbReference type="InterPro" id="IPR052155">
    <property type="entry name" value="Biofilm_reg_signaling"/>
</dbReference>
<name>A0A1I5G184_9HYPH</name>
<evidence type="ECO:0000313" key="3">
    <source>
        <dbReference type="EMBL" id="SFO29752.1"/>
    </source>
</evidence>
<evidence type="ECO:0000313" key="4">
    <source>
        <dbReference type="Proteomes" id="UP000199236"/>
    </source>
</evidence>
<evidence type="ECO:0000259" key="2">
    <source>
        <dbReference type="PROSITE" id="PS50887"/>
    </source>
</evidence>
<dbReference type="Gene3D" id="3.20.20.450">
    <property type="entry name" value="EAL domain"/>
    <property type="match status" value="1"/>
</dbReference>
<dbReference type="InterPro" id="IPR035919">
    <property type="entry name" value="EAL_sf"/>
</dbReference>
<accession>A0A1I5G184</accession>
<dbReference type="InterPro" id="IPR029787">
    <property type="entry name" value="Nucleotide_cyclase"/>
</dbReference>
<dbReference type="InterPro" id="IPR001633">
    <property type="entry name" value="EAL_dom"/>
</dbReference>
<dbReference type="CDD" id="cd01948">
    <property type="entry name" value="EAL"/>
    <property type="match status" value="1"/>
</dbReference>
<dbReference type="SUPFAM" id="SSF55073">
    <property type="entry name" value="Nucleotide cyclase"/>
    <property type="match status" value="1"/>
</dbReference>
<dbReference type="Pfam" id="PF00990">
    <property type="entry name" value="GGDEF"/>
    <property type="match status" value="1"/>
</dbReference>
<dbReference type="SUPFAM" id="SSF141868">
    <property type="entry name" value="EAL domain-like"/>
    <property type="match status" value="1"/>
</dbReference>
<dbReference type="PANTHER" id="PTHR44757:SF2">
    <property type="entry name" value="BIOFILM ARCHITECTURE MAINTENANCE PROTEIN MBAA"/>
    <property type="match status" value="1"/>
</dbReference>
<feature type="domain" description="GGDEF" evidence="2">
    <location>
        <begin position="324"/>
        <end position="457"/>
    </location>
</feature>
<dbReference type="Gene3D" id="3.30.70.270">
    <property type="match status" value="1"/>
</dbReference>
<dbReference type="NCBIfam" id="TIGR00254">
    <property type="entry name" value="GGDEF"/>
    <property type="match status" value="1"/>
</dbReference>
<protein>
    <submittedName>
        <fullName evidence="3">Diguanylate cyclase (GGDEF) domain-containing protein</fullName>
    </submittedName>
</protein>
<dbReference type="SMART" id="SM00052">
    <property type="entry name" value="EAL"/>
    <property type="match status" value="1"/>
</dbReference>
<dbReference type="InterPro" id="IPR000160">
    <property type="entry name" value="GGDEF_dom"/>
</dbReference>
<dbReference type="AlphaFoldDB" id="A0A1I5G184"/>
<organism evidence="3 4">
    <name type="scientific">Cohaesibacter marisflavi</name>
    <dbReference type="NCBI Taxonomy" id="655353"/>
    <lineage>
        <taxon>Bacteria</taxon>
        <taxon>Pseudomonadati</taxon>
        <taxon>Pseudomonadota</taxon>
        <taxon>Alphaproteobacteria</taxon>
        <taxon>Hyphomicrobiales</taxon>
        <taxon>Cohaesibacteraceae</taxon>
    </lineage>
</organism>
<dbReference type="STRING" id="655353.SAMN04488056_104306"/>